<name>A0A9P9ARU7_9HYPO</name>
<keyword evidence="3" id="KW-1185">Reference proteome</keyword>
<reference evidence="2 3" key="1">
    <citation type="journal article" date="2021" name="Nat. Commun.">
        <title>Genetic determinants of endophytism in the Arabidopsis root mycobiome.</title>
        <authorList>
            <person name="Mesny F."/>
            <person name="Miyauchi S."/>
            <person name="Thiergart T."/>
            <person name="Pickel B."/>
            <person name="Atanasova L."/>
            <person name="Karlsson M."/>
            <person name="Huettel B."/>
            <person name="Barry K.W."/>
            <person name="Haridas S."/>
            <person name="Chen C."/>
            <person name="Bauer D."/>
            <person name="Andreopoulos W."/>
            <person name="Pangilinan J."/>
            <person name="LaButti K."/>
            <person name="Riley R."/>
            <person name="Lipzen A."/>
            <person name="Clum A."/>
            <person name="Drula E."/>
            <person name="Henrissat B."/>
            <person name="Kohler A."/>
            <person name="Grigoriev I.V."/>
            <person name="Martin F.M."/>
            <person name="Hacquard S."/>
        </authorList>
    </citation>
    <scope>NUCLEOTIDE SEQUENCE [LARGE SCALE GENOMIC DNA]</scope>
    <source>
        <strain evidence="2 3">MPI-CAGE-CH-0241</strain>
    </source>
</reference>
<dbReference type="AlphaFoldDB" id="A0A9P9ARU7"/>
<feature type="compositionally biased region" description="Low complexity" evidence="1">
    <location>
        <begin position="1"/>
        <end position="15"/>
    </location>
</feature>
<evidence type="ECO:0000313" key="2">
    <source>
        <dbReference type="EMBL" id="KAH6892034.1"/>
    </source>
</evidence>
<accession>A0A9P9ARU7</accession>
<dbReference type="EMBL" id="JAGPYM010000007">
    <property type="protein sequence ID" value="KAH6892034.1"/>
    <property type="molecule type" value="Genomic_DNA"/>
</dbReference>
<evidence type="ECO:0000313" key="3">
    <source>
        <dbReference type="Proteomes" id="UP000777438"/>
    </source>
</evidence>
<feature type="region of interest" description="Disordered" evidence="1">
    <location>
        <begin position="1"/>
        <end position="24"/>
    </location>
</feature>
<dbReference type="Proteomes" id="UP000777438">
    <property type="component" value="Unassembled WGS sequence"/>
</dbReference>
<proteinExistence type="predicted"/>
<protein>
    <submittedName>
        <fullName evidence="2">Uncharacterized protein</fullName>
    </submittedName>
</protein>
<evidence type="ECO:0000256" key="1">
    <source>
        <dbReference type="SAM" id="MobiDB-lite"/>
    </source>
</evidence>
<sequence length="94" mass="10408">MVPSSSSSSSSSSPSRLRDEGINTVKQETSPCSITSQLANECVVAFKIYLKRQKIRKEIPQKAFSRLEASYCSLVLWNNGYGVGDGKLDYLLTR</sequence>
<comment type="caution">
    <text evidence="2">The sequence shown here is derived from an EMBL/GenBank/DDBJ whole genome shotgun (WGS) entry which is preliminary data.</text>
</comment>
<gene>
    <name evidence="2" type="ORF">B0T10DRAFT_283491</name>
</gene>
<dbReference type="OrthoDB" id="20872at2759"/>
<organism evidence="2 3">
    <name type="scientific">Thelonectria olida</name>
    <dbReference type="NCBI Taxonomy" id="1576542"/>
    <lineage>
        <taxon>Eukaryota</taxon>
        <taxon>Fungi</taxon>
        <taxon>Dikarya</taxon>
        <taxon>Ascomycota</taxon>
        <taxon>Pezizomycotina</taxon>
        <taxon>Sordariomycetes</taxon>
        <taxon>Hypocreomycetidae</taxon>
        <taxon>Hypocreales</taxon>
        <taxon>Nectriaceae</taxon>
        <taxon>Thelonectria</taxon>
    </lineage>
</organism>